<dbReference type="PANTHER" id="PTHR43630">
    <property type="entry name" value="POLY-BETA-1,6-N-ACETYL-D-GLUCOSAMINE SYNTHASE"/>
    <property type="match status" value="1"/>
</dbReference>
<feature type="domain" description="Glycosyltransferase 2-like" evidence="1">
    <location>
        <begin position="6"/>
        <end position="126"/>
    </location>
</feature>
<evidence type="ECO:0000259" key="1">
    <source>
        <dbReference type="Pfam" id="PF00535"/>
    </source>
</evidence>
<dbReference type="Proteomes" id="UP000886721">
    <property type="component" value="Unassembled WGS sequence"/>
</dbReference>
<dbReference type="AlphaFoldDB" id="A0A9D1WTY1"/>
<evidence type="ECO:0000313" key="3">
    <source>
        <dbReference type="Proteomes" id="UP000886721"/>
    </source>
</evidence>
<evidence type="ECO:0000313" key="2">
    <source>
        <dbReference type="EMBL" id="HIX67194.1"/>
    </source>
</evidence>
<organism evidence="2 3">
    <name type="scientific">Candidatus Anaerostipes excrementavium</name>
    <dbReference type="NCBI Taxonomy" id="2838463"/>
    <lineage>
        <taxon>Bacteria</taxon>
        <taxon>Bacillati</taxon>
        <taxon>Bacillota</taxon>
        <taxon>Clostridia</taxon>
        <taxon>Lachnospirales</taxon>
        <taxon>Lachnospiraceae</taxon>
        <taxon>Anaerostipes</taxon>
    </lineage>
</organism>
<reference evidence="2" key="2">
    <citation type="submission" date="2021-04" db="EMBL/GenBank/DDBJ databases">
        <authorList>
            <person name="Gilroy R."/>
        </authorList>
    </citation>
    <scope>NUCLEOTIDE SEQUENCE</scope>
    <source>
        <strain evidence="2">CHK191-13928</strain>
    </source>
</reference>
<reference evidence="2" key="1">
    <citation type="journal article" date="2021" name="PeerJ">
        <title>Extensive microbial diversity within the chicken gut microbiome revealed by metagenomics and culture.</title>
        <authorList>
            <person name="Gilroy R."/>
            <person name="Ravi A."/>
            <person name="Getino M."/>
            <person name="Pursley I."/>
            <person name="Horton D.L."/>
            <person name="Alikhan N.F."/>
            <person name="Baker D."/>
            <person name="Gharbi K."/>
            <person name="Hall N."/>
            <person name="Watson M."/>
            <person name="Adriaenssens E.M."/>
            <person name="Foster-Nyarko E."/>
            <person name="Jarju S."/>
            <person name="Secka A."/>
            <person name="Antonio M."/>
            <person name="Oren A."/>
            <person name="Chaudhuri R.R."/>
            <person name="La Ragione R."/>
            <person name="Hildebrand F."/>
            <person name="Pallen M.J."/>
        </authorList>
    </citation>
    <scope>NUCLEOTIDE SEQUENCE</scope>
    <source>
        <strain evidence="2">CHK191-13928</strain>
    </source>
</reference>
<dbReference type="InterPro" id="IPR029044">
    <property type="entry name" value="Nucleotide-diphossugar_trans"/>
</dbReference>
<dbReference type="SUPFAM" id="SSF53448">
    <property type="entry name" value="Nucleotide-diphospho-sugar transferases"/>
    <property type="match status" value="1"/>
</dbReference>
<gene>
    <name evidence="2" type="ORF">H9735_03585</name>
</gene>
<dbReference type="InterPro" id="IPR001173">
    <property type="entry name" value="Glyco_trans_2-like"/>
</dbReference>
<dbReference type="Pfam" id="PF00535">
    <property type="entry name" value="Glycos_transf_2"/>
    <property type="match status" value="1"/>
</dbReference>
<name>A0A9D1WTY1_9FIRM</name>
<comment type="caution">
    <text evidence="2">The sequence shown here is derived from an EMBL/GenBank/DDBJ whole genome shotgun (WGS) entry which is preliminary data.</text>
</comment>
<protein>
    <submittedName>
        <fullName evidence="2">Glycosyltransferase family 2 protein</fullName>
    </submittedName>
</protein>
<sequence length="281" mass="32798">MADITAIILTRNEENFIADCISSIKNVVKRIVVVDSFSEDKTVDIASGLGAEVHQHEFLNYSKQYKYAVEIANVKTKWILRIDADERLTDKSAAELEKLCNDNQDTDVSGIVLRFYNMFLGKPMMHGGMYPWKKLSVYKAGLGDIEDRNMDEHIILSKGKTIVAREDSEHLAFRGLTFFINKCNWYSDREVMDYFEQIRVNKQNASFKTRFKMKVYYKLPLGFRSWVYYLYRYYICLGFLDGKEGKIFAVLGTYWYRFLIDAKIYEHEKLGENCKSTGPLK</sequence>
<proteinExistence type="predicted"/>
<dbReference type="Gene3D" id="3.90.550.10">
    <property type="entry name" value="Spore Coat Polysaccharide Biosynthesis Protein SpsA, Chain A"/>
    <property type="match status" value="1"/>
</dbReference>
<dbReference type="CDD" id="cd02511">
    <property type="entry name" value="Beta4Glucosyltransferase"/>
    <property type="match status" value="1"/>
</dbReference>
<dbReference type="EMBL" id="DXEM01000010">
    <property type="protein sequence ID" value="HIX67194.1"/>
    <property type="molecule type" value="Genomic_DNA"/>
</dbReference>
<accession>A0A9D1WTY1</accession>
<dbReference type="PANTHER" id="PTHR43630:SF2">
    <property type="entry name" value="GLYCOSYLTRANSFERASE"/>
    <property type="match status" value="1"/>
</dbReference>